<reference evidence="1 2" key="1">
    <citation type="journal article" date="2008" name="Nature">
        <title>The genome of Laccaria bicolor provides insights into mycorrhizal symbiosis.</title>
        <authorList>
            <person name="Martin F."/>
            <person name="Aerts A."/>
            <person name="Ahren D."/>
            <person name="Brun A."/>
            <person name="Danchin E.G.J."/>
            <person name="Duchaussoy F."/>
            <person name="Gibon J."/>
            <person name="Kohler A."/>
            <person name="Lindquist E."/>
            <person name="Pereda V."/>
            <person name="Salamov A."/>
            <person name="Shapiro H.J."/>
            <person name="Wuyts J."/>
            <person name="Blaudez D."/>
            <person name="Buee M."/>
            <person name="Brokstein P."/>
            <person name="Canbaeck B."/>
            <person name="Cohen D."/>
            <person name="Courty P.E."/>
            <person name="Coutinho P.M."/>
            <person name="Delaruelle C."/>
            <person name="Detter J.C."/>
            <person name="Deveau A."/>
            <person name="DiFazio S."/>
            <person name="Duplessis S."/>
            <person name="Fraissinet-Tachet L."/>
            <person name="Lucic E."/>
            <person name="Frey-Klett P."/>
            <person name="Fourrey C."/>
            <person name="Feussner I."/>
            <person name="Gay G."/>
            <person name="Grimwood J."/>
            <person name="Hoegger P.J."/>
            <person name="Jain P."/>
            <person name="Kilaru S."/>
            <person name="Labbe J."/>
            <person name="Lin Y.C."/>
            <person name="Legue V."/>
            <person name="Le Tacon F."/>
            <person name="Marmeisse R."/>
            <person name="Melayah D."/>
            <person name="Montanini B."/>
            <person name="Muratet M."/>
            <person name="Nehls U."/>
            <person name="Niculita-Hirzel H."/>
            <person name="Oudot-Le Secq M.P."/>
            <person name="Peter M."/>
            <person name="Quesneville H."/>
            <person name="Rajashekar B."/>
            <person name="Reich M."/>
            <person name="Rouhier N."/>
            <person name="Schmutz J."/>
            <person name="Yin T."/>
            <person name="Chalot M."/>
            <person name="Henrissat B."/>
            <person name="Kuees U."/>
            <person name="Lucas S."/>
            <person name="Van de Peer Y."/>
            <person name="Podila G.K."/>
            <person name="Polle A."/>
            <person name="Pukkila P.J."/>
            <person name="Richardson P.M."/>
            <person name="Rouze P."/>
            <person name="Sanders I.R."/>
            <person name="Stajich J.E."/>
            <person name="Tunlid A."/>
            <person name="Tuskan G."/>
            <person name="Grigoriev I.V."/>
        </authorList>
    </citation>
    <scope>NUCLEOTIDE SEQUENCE [LARGE SCALE GENOMIC DNA]</scope>
    <source>
        <strain evidence="2">S238N-H82 / ATCC MYA-4686</strain>
    </source>
</reference>
<dbReference type="EMBL" id="DS547107">
    <property type="protein sequence ID" value="EDR06802.1"/>
    <property type="molecule type" value="Genomic_DNA"/>
</dbReference>
<evidence type="ECO:0000313" key="1">
    <source>
        <dbReference type="EMBL" id="EDR06802.1"/>
    </source>
</evidence>
<sequence>MIQNQSDVTISTSPSVSGQYFRVDFRLPLTGRDPGVSDVGSSATRLPTLFLSFCRILIVVQ</sequence>
<dbReference type="RefSeq" id="XP_001882649.1">
    <property type="nucleotide sequence ID" value="XM_001882614.1"/>
</dbReference>
<gene>
    <name evidence="1" type="ORF">LACBIDRAFT_299690</name>
</gene>
<dbReference type="OrthoDB" id="10480469at2759"/>
<dbReference type="InParanoid" id="B0DF66"/>
<name>B0DF66_LACBS</name>
<dbReference type="HOGENOM" id="CLU_2967269_0_0_1"/>
<dbReference type="Proteomes" id="UP000001194">
    <property type="component" value="Unassembled WGS sequence"/>
</dbReference>
<proteinExistence type="predicted"/>
<organism evidence="2">
    <name type="scientific">Laccaria bicolor (strain S238N-H82 / ATCC MYA-4686)</name>
    <name type="common">Bicoloured deceiver</name>
    <name type="synonym">Laccaria laccata var. bicolor</name>
    <dbReference type="NCBI Taxonomy" id="486041"/>
    <lineage>
        <taxon>Eukaryota</taxon>
        <taxon>Fungi</taxon>
        <taxon>Dikarya</taxon>
        <taxon>Basidiomycota</taxon>
        <taxon>Agaricomycotina</taxon>
        <taxon>Agaricomycetes</taxon>
        <taxon>Agaricomycetidae</taxon>
        <taxon>Agaricales</taxon>
        <taxon>Agaricineae</taxon>
        <taxon>Hydnangiaceae</taxon>
        <taxon>Laccaria</taxon>
    </lineage>
</organism>
<evidence type="ECO:0000313" key="2">
    <source>
        <dbReference type="Proteomes" id="UP000001194"/>
    </source>
</evidence>
<keyword evidence="2" id="KW-1185">Reference proteome</keyword>
<protein>
    <submittedName>
        <fullName evidence="1">Predicted protein</fullName>
    </submittedName>
</protein>
<accession>B0DF66</accession>
<dbReference type="GeneID" id="6078344"/>
<dbReference type="KEGG" id="lbc:LACBIDRAFT_299690"/>
<dbReference type="AlphaFoldDB" id="B0DF66"/>